<dbReference type="PANTHER" id="PTHR35371">
    <property type="entry name" value="INNER MEMBRANE PROTEIN"/>
    <property type="match status" value="1"/>
</dbReference>
<evidence type="ECO:0000256" key="2">
    <source>
        <dbReference type="ARBA" id="ARBA00022692"/>
    </source>
</evidence>
<accession>A0AAN7T591</accession>
<dbReference type="EMBL" id="JAVRRJ010000002">
    <property type="protein sequence ID" value="KAK5088913.1"/>
    <property type="molecule type" value="Genomic_DNA"/>
</dbReference>
<evidence type="ECO:0000256" key="4">
    <source>
        <dbReference type="ARBA" id="ARBA00023136"/>
    </source>
</evidence>
<keyword evidence="4 5" id="KW-0472">Membrane</keyword>
<dbReference type="SUPFAM" id="SSF161084">
    <property type="entry name" value="MAPEG domain-like"/>
    <property type="match status" value="1"/>
</dbReference>
<evidence type="ECO:0000256" key="5">
    <source>
        <dbReference type="SAM" id="Phobius"/>
    </source>
</evidence>
<dbReference type="Pfam" id="PF01124">
    <property type="entry name" value="MAPEG"/>
    <property type="match status" value="1"/>
</dbReference>
<evidence type="ECO:0000313" key="6">
    <source>
        <dbReference type="EMBL" id="KAK5088913.1"/>
    </source>
</evidence>
<comment type="caution">
    <text evidence="6">The sequence shown here is derived from an EMBL/GenBank/DDBJ whole genome shotgun (WGS) entry which is preliminary data.</text>
</comment>
<keyword evidence="7" id="KW-1185">Reference proteome</keyword>
<gene>
    <name evidence="6" type="ORF">LTR05_003136</name>
</gene>
<evidence type="ECO:0000256" key="1">
    <source>
        <dbReference type="ARBA" id="ARBA00004370"/>
    </source>
</evidence>
<keyword evidence="3 5" id="KW-1133">Transmembrane helix</keyword>
<dbReference type="AlphaFoldDB" id="A0AAN7T591"/>
<name>A0AAN7T591_9EURO</name>
<reference evidence="6 7" key="1">
    <citation type="submission" date="2023-08" db="EMBL/GenBank/DDBJ databases">
        <title>Black Yeasts Isolated from many extreme environments.</title>
        <authorList>
            <person name="Coleine C."/>
            <person name="Stajich J.E."/>
            <person name="Selbmann L."/>
        </authorList>
    </citation>
    <scope>NUCLEOTIDE SEQUENCE [LARGE SCALE GENOMIC DNA]</scope>
    <source>
        <strain evidence="6 7">CCFEE 5910</strain>
    </source>
</reference>
<protein>
    <submittedName>
        <fullName evidence="6">Uncharacterized protein</fullName>
    </submittedName>
</protein>
<dbReference type="InterPro" id="IPR023352">
    <property type="entry name" value="MAPEG-like_dom_sf"/>
</dbReference>
<dbReference type="Proteomes" id="UP001309876">
    <property type="component" value="Unassembled WGS sequence"/>
</dbReference>
<feature type="transmembrane region" description="Helical" evidence="5">
    <location>
        <begin position="134"/>
        <end position="153"/>
    </location>
</feature>
<dbReference type="InterPro" id="IPR001129">
    <property type="entry name" value="Membr-assoc_MAPEG"/>
</dbReference>
<evidence type="ECO:0000256" key="3">
    <source>
        <dbReference type="ARBA" id="ARBA00022989"/>
    </source>
</evidence>
<keyword evidence="2 5" id="KW-0812">Transmembrane</keyword>
<sequence>MSSTSNSSGALSRQQKNHSILSIPIVYALAFPPHLYAFARGMTASNYTYSNTVPRANLDLLKSKLPEATWQSLARAQGAHLNALEGFPLFAGAMIAGNYAKLSPNDLNFAAAEYICARVVYTALYMTTKSEAWSYLRTGVYAWSLAAPIWILWKAGKKIRDQSVDLKEL</sequence>
<proteinExistence type="predicted"/>
<organism evidence="6 7">
    <name type="scientific">Lithohypha guttulata</name>
    <dbReference type="NCBI Taxonomy" id="1690604"/>
    <lineage>
        <taxon>Eukaryota</taxon>
        <taxon>Fungi</taxon>
        <taxon>Dikarya</taxon>
        <taxon>Ascomycota</taxon>
        <taxon>Pezizomycotina</taxon>
        <taxon>Eurotiomycetes</taxon>
        <taxon>Chaetothyriomycetidae</taxon>
        <taxon>Chaetothyriales</taxon>
        <taxon>Trichomeriaceae</taxon>
        <taxon>Lithohypha</taxon>
    </lineage>
</organism>
<comment type="subcellular location">
    <subcellularLocation>
        <location evidence="1">Membrane</location>
    </subcellularLocation>
</comment>
<feature type="transmembrane region" description="Helical" evidence="5">
    <location>
        <begin position="20"/>
        <end position="39"/>
    </location>
</feature>
<dbReference type="GO" id="GO:0016020">
    <property type="term" value="C:membrane"/>
    <property type="evidence" value="ECO:0007669"/>
    <property type="project" value="UniProtKB-SubCell"/>
</dbReference>
<dbReference type="PANTHER" id="PTHR35371:SF1">
    <property type="entry name" value="BLR7753 PROTEIN"/>
    <property type="match status" value="1"/>
</dbReference>
<dbReference type="Gene3D" id="1.20.120.550">
    <property type="entry name" value="Membrane associated eicosanoid/glutathione metabolism-like domain"/>
    <property type="match status" value="1"/>
</dbReference>
<evidence type="ECO:0000313" key="7">
    <source>
        <dbReference type="Proteomes" id="UP001309876"/>
    </source>
</evidence>